<reference evidence="4 5" key="1">
    <citation type="submission" date="2018-06" db="EMBL/GenBank/DDBJ databases">
        <title>A transcriptomic atlas of mushroom development highlights an independent origin of complex multicellularity.</title>
        <authorList>
            <consortium name="DOE Joint Genome Institute"/>
            <person name="Krizsan K."/>
            <person name="Almasi E."/>
            <person name="Merenyi Z."/>
            <person name="Sahu N."/>
            <person name="Viragh M."/>
            <person name="Koszo T."/>
            <person name="Mondo S."/>
            <person name="Kiss B."/>
            <person name="Balint B."/>
            <person name="Kues U."/>
            <person name="Barry K."/>
            <person name="Hegedus J.C."/>
            <person name="Henrissat B."/>
            <person name="Johnson J."/>
            <person name="Lipzen A."/>
            <person name="Ohm R."/>
            <person name="Nagy I."/>
            <person name="Pangilinan J."/>
            <person name="Yan J."/>
            <person name="Xiong Y."/>
            <person name="Grigoriev I.V."/>
            <person name="Hibbett D.S."/>
            <person name="Nagy L.G."/>
        </authorList>
    </citation>
    <scope>NUCLEOTIDE SEQUENCE [LARGE SCALE GENOMIC DNA]</scope>
    <source>
        <strain evidence="4 5">SZMC22713</strain>
    </source>
</reference>
<sequence>MEVFKFIALSGSLVSAASPNNHSYSNILSIPQAEWVALNNTVGGRLQGVRPFEIACFSRFENRPLTPSPFNCNAVQAGYASPTFRSPHFNAYMMPHWETCQTSHQGCLLDDTNPKNPAAFNISNDCSQGSISPFYIDVRTERDVQSAFAFSARTGVPLSIKNSGHDYKGRSSSRGSLSLWTFNMKSMSYNKQFVPQGCNVSYNAVTVGAGASWQDVYAFADAHNLTIVGGYHQTVGASGGWLMGGGHSILSPALGLGVDRVVEIKIVTPDGQSRVANDCHNSDLFWALRGGGGGTFGVVLDLESTHKVEPQLSLQVASLSFNGTSTNLRQFYGLAINNSVKWGSEGWGGHIQGTALIYVTPNLSLDEARESMKPMSNFILSQNGTIVLETLTWYPFFLKYVVAAEAAVGSLTILGSRLVPKANFDTDSGKLQLLDFMMSLVPQSLPYVPVVPPVNFNFTEGSTSVTPAWRSALWHFGFHTSWEFNSSISDIQTQYAMVHNVTKTLRELTPGSGSYFNEGDVYELDHENTFWGPNYSQLLKIKRKYDPQSLLDCWQCVGWKGSDDARYCTRQVLRIVRGHRGSKPIPKWPFVLGHRDGAT</sequence>
<dbReference type="InterPro" id="IPR016169">
    <property type="entry name" value="FAD-bd_PCMH_sub2"/>
</dbReference>
<dbReference type="SUPFAM" id="SSF56176">
    <property type="entry name" value="FAD-binding/transporter-associated domain-like"/>
    <property type="match status" value="1"/>
</dbReference>
<evidence type="ECO:0000313" key="5">
    <source>
        <dbReference type="Proteomes" id="UP000294933"/>
    </source>
</evidence>
<name>A0A4Y7QH26_9AGAM</name>
<evidence type="ECO:0000256" key="1">
    <source>
        <dbReference type="ARBA" id="ARBA00005466"/>
    </source>
</evidence>
<gene>
    <name evidence="4" type="ORF">BD410DRAFT_714728</name>
</gene>
<dbReference type="InterPro" id="IPR012951">
    <property type="entry name" value="BBE"/>
</dbReference>
<comment type="similarity">
    <text evidence="1">Belongs to the oxygen-dependent FAD-linked oxidoreductase family.</text>
</comment>
<dbReference type="GO" id="GO:0016491">
    <property type="term" value="F:oxidoreductase activity"/>
    <property type="evidence" value="ECO:0007669"/>
    <property type="project" value="UniProtKB-KW"/>
</dbReference>
<dbReference type="STRING" id="50990.A0A4Y7QH26"/>
<dbReference type="InterPro" id="IPR050432">
    <property type="entry name" value="FAD-linked_Oxidoreductases_BP"/>
</dbReference>
<evidence type="ECO:0000256" key="2">
    <source>
        <dbReference type="ARBA" id="ARBA00023002"/>
    </source>
</evidence>
<dbReference type="Proteomes" id="UP000294933">
    <property type="component" value="Unassembled WGS sequence"/>
</dbReference>
<dbReference type="InterPro" id="IPR006094">
    <property type="entry name" value="Oxid_FAD_bind_N"/>
</dbReference>
<feature type="domain" description="FAD-binding PCMH-type" evidence="3">
    <location>
        <begin position="128"/>
        <end position="309"/>
    </location>
</feature>
<keyword evidence="2" id="KW-0560">Oxidoreductase</keyword>
<dbReference type="InterPro" id="IPR036318">
    <property type="entry name" value="FAD-bd_PCMH-like_sf"/>
</dbReference>
<evidence type="ECO:0000313" key="4">
    <source>
        <dbReference type="EMBL" id="TDL26957.1"/>
    </source>
</evidence>
<dbReference type="Pfam" id="PF01565">
    <property type="entry name" value="FAD_binding_4"/>
    <property type="match status" value="1"/>
</dbReference>
<dbReference type="PANTHER" id="PTHR13878">
    <property type="entry name" value="GULONOLACTONE OXIDASE"/>
    <property type="match status" value="1"/>
</dbReference>
<dbReference type="VEuPathDB" id="FungiDB:BD410DRAFT_714728"/>
<dbReference type="Gene3D" id="3.30.465.10">
    <property type="match status" value="2"/>
</dbReference>
<proteinExistence type="inferred from homology"/>
<dbReference type="EMBL" id="ML170160">
    <property type="protein sequence ID" value="TDL26957.1"/>
    <property type="molecule type" value="Genomic_DNA"/>
</dbReference>
<keyword evidence="5" id="KW-1185">Reference proteome</keyword>
<evidence type="ECO:0000259" key="3">
    <source>
        <dbReference type="PROSITE" id="PS51387"/>
    </source>
</evidence>
<dbReference type="OrthoDB" id="9983560at2759"/>
<dbReference type="AlphaFoldDB" id="A0A4Y7QH26"/>
<organism evidence="4 5">
    <name type="scientific">Rickenella mellea</name>
    <dbReference type="NCBI Taxonomy" id="50990"/>
    <lineage>
        <taxon>Eukaryota</taxon>
        <taxon>Fungi</taxon>
        <taxon>Dikarya</taxon>
        <taxon>Basidiomycota</taxon>
        <taxon>Agaricomycotina</taxon>
        <taxon>Agaricomycetes</taxon>
        <taxon>Hymenochaetales</taxon>
        <taxon>Rickenellaceae</taxon>
        <taxon>Rickenella</taxon>
    </lineage>
</organism>
<dbReference type="PROSITE" id="PS51387">
    <property type="entry name" value="FAD_PCMH"/>
    <property type="match status" value="1"/>
</dbReference>
<accession>A0A4Y7QH26</accession>
<protein>
    <submittedName>
        <fullName evidence="4">FAD-binding domain-containing protein</fullName>
    </submittedName>
</protein>
<dbReference type="Pfam" id="PF08031">
    <property type="entry name" value="BBE"/>
    <property type="match status" value="1"/>
</dbReference>
<dbReference type="GO" id="GO:0071949">
    <property type="term" value="F:FAD binding"/>
    <property type="evidence" value="ECO:0007669"/>
    <property type="project" value="InterPro"/>
</dbReference>
<dbReference type="PANTHER" id="PTHR13878:SF91">
    <property type="entry name" value="FAD BINDING DOMAIN PROTEIN (AFU_ORTHOLOGUE AFUA_6G12070)-RELATED"/>
    <property type="match status" value="1"/>
</dbReference>
<dbReference type="InterPro" id="IPR016166">
    <property type="entry name" value="FAD-bd_PCMH"/>
</dbReference>